<accession>A0A9N9GQY3</accession>
<sequence>SIIGTGLIFSGYLLIQKSSLPITYSQSSSLMDELASADDRISVQDKKVSELVRSLLVYKLCSLQSLVNFAPNLIELAKRLHLSWFAYWTIKKTFFAQFCGGQTAEECIETMSQLKSQGIGCILDYSIEADVGSSKDSSDPESDEFRRPFNEKADYVTDMMLKCIDTAATHPNSFIALKLTGMTNPLMLQRLSTILVTLYNQFRRYDKDGIISRSDLLNIIKEVSGISDKAAEKLLDEFNIPNAQKIDMAQFQDIFSIDSPKMRHFFSSLSNSRLTSSDITDYDKLIVRLDRLFTSARKNNVRVMVDAEQIRFQPAIDSIAMRLSCEYNKPHSSPYGPIVFNTYQMYLKDARERLELHYKISQRRGFAFAGKLVRGAYMTSERERAKELGYDDPIQDTLESTHDAYDRAVEFLIRKQSEVQGTMGTKLDLRNSALVFMIASHNVDSMIKACKLMDELNVSSDSGVILFGQLFGMRDHVSFTLNRHGYEVYKYIPYGKLEEVIPYLIRRAQENSSVLNATDNEQSILWNELVSRL</sequence>
<organism evidence="7 8">
    <name type="scientific">Paraglomus brasilianum</name>
    <dbReference type="NCBI Taxonomy" id="144538"/>
    <lineage>
        <taxon>Eukaryota</taxon>
        <taxon>Fungi</taxon>
        <taxon>Fungi incertae sedis</taxon>
        <taxon>Mucoromycota</taxon>
        <taxon>Glomeromycotina</taxon>
        <taxon>Glomeromycetes</taxon>
        <taxon>Paraglomerales</taxon>
        <taxon>Paraglomeraceae</taxon>
        <taxon>Paraglomus</taxon>
    </lineage>
</organism>
<dbReference type="GO" id="GO:0005739">
    <property type="term" value="C:mitochondrion"/>
    <property type="evidence" value="ECO:0007669"/>
    <property type="project" value="TreeGrafter"/>
</dbReference>
<evidence type="ECO:0000313" key="8">
    <source>
        <dbReference type="Proteomes" id="UP000789739"/>
    </source>
</evidence>
<gene>
    <name evidence="7" type="ORF">PBRASI_LOCUS9045</name>
</gene>
<dbReference type="EC" id="1.5.5.2" evidence="2 5"/>
<keyword evidence="3 5" id="KW-0560">Oxidoreductase</keyword>
<keyword evidence="5" id="KW-0285">Flavoprotein</keyword>
<dbReference type="SUPFAM" id="SSF47473">
    <property type="entry name" value="EF-hand"/>
    <property type="match status" value="1"/>
</dbReference>
<evidence type="ECO:0000256" key="1">
    <source>
        <dbReference type="ARBA" id="ARBA00005869"/>
    </source>
</evidence>
<proteinExistence type="inferred from homology"/>
<comment type="caution">
    <text evidence="7">The sequence shown here is derived from an EMBL/GenBank/DDBJ whole genome shotgun (WGS) entry which is preliminary data.</text>
</comment>
<dbReference type="OrthoDB" id="5464at2759"/>
<comment type="similarity">
    <text evidence="1 5">Belongs to the proline oxidase family.</text>
</comment>
<evidence type="ECO:0000256" key="5">
    <source>
        <dbReference type="RuleBase" id="RU364054"/>
    </source>
</evidence>
<dbReference type="InterPro" id="IPR015659">
    <property type="entry name" value="Proline_oxidase"/>
</dbReference>
<evidence type="ECO:0000313" key="7">
    <source>
        <dbReference type="EMBL" id="CAG8627202.1"/>
    </source>
</evidence>
<evidence type="ECO:0000256" key="2">
    <source>
        <dbReference type="ARBA" id="ARBA00012695"/>
    </source>
</evidence>
<evidence type="ECO:0000256" key="4">
    <source>
        <dbReference type="ARBA" id="ARBA00023062"/>
    </source>
</evidence>
<name>A0A9N9GQY3_9GLOM</name>
<feature type="non-terminal residue" evidence="7">
    <location>
        <position position="533"/>
    </location>
</feature>
<dbReference type="AlphaFoldDB" id="A0A9N9GQY3"/>
<protein>
    <recommendedName>
        <fullName evidence="2 5">Proline dehydrogenase</fullName>
        <ecNumber evidence="2 5">1.5.5.2</ecNumber>
    </recommendedName>
</protein>
<keyword evidence="4 5" id="KW-0642">Proline metabolism</keyword>
<evidence type="ECO:0000259" key="6">
    <source>
        <dbReference type="Pfam" id="PF01619"/>
    </source>
</evidence>
<dbReference type="EMBL" id="CAJVPI010001805">
    <property type="protein sequence ID" value="CAG8627202.1"/>
    <property type="molecule type" value="Genomic_DNA"/>
</dbReference>
<dbReference type="Gene3D" id="3.20.20.220">
    <property type="match status" value="2"/>
</dbReference>
<feature type="domain" description="Proline dehydrogenase" evidence="6">
    <location>
        <begin position="108"/>
        <end position="517"/>
    </location>
</feature>
<keyword evidence="8" id="KW-1185">Reference proteome</keyword>
<reference evidence="7" key="1">
    <citation type="submission" date="2021-06" db="EMBL/GenBank/DDBJ databases">
        <authorList>
            <person name="Kallberg Y."/>
            <person name="Tangrot J."/>
            <person name="Rosling A."/>
        </authorList>
    </citation>
    <scope>NUCLEOTIDE SEQUENCE</scope>
    <source>
        <strain evidence="7">BR232B</strain>
    </source>
</reference>
<dbReference type="GO" id="GO:0004657">
    <property type="term" value="F:proline dehydrogenase activity"/>
    <property type="evidence" value="ECO:0007669"/>
    <property type="project" value="UniProtKB-EC"/>
</dbReference>
<comment type="cofactor">
    <cofactor evidence="5">
        <name>FAD</name>
        <dbReference type="ChEBI" id="CHEBI:57692"/>
    </cofactor>
</comment>
<dbReference type="GO" id="GO:0071949">
    <property type="term" value="F:FAD binding"/>
    <property type="evidence" value="ECO:0007669"/>
    <property type="project" value="TreeGrafter"/>
</dbReference>
<keyword evidence="5" id="KW-0274">FAD</keyword>
<dbReference type="PANTHER" id="PTHR13914">
    <property type="entry name" value="PROLINE OXIDASE"/>
    <property type="match status" value="1"/>
</dbReference>
<comment type="function">
    <text evidence="5">Converts proline to delta-1-pyrroline-5-carboxylate.</text>
</comment>
<evidence type="ECO:0000256" key="3">
    <source>
        <dbReference type="ARBA" id="ARBA00023002"/>
    </source>
</evidence>
<dbReference type="Proteomes" id="UP000789739">
    <property type="component" value="Unassembled WGS sequence"/>
</dbReference>
<dbReference type="Pfam" id="PF01619">
    <property type="entry name" value="Pro_dh"/>
    <property type="match status" value="1"/>
</dbReference>
<dbReference type="SUPFAM" id="SSF51730">
    <property type="entry name" value="FAD-linked oxidoreductase"/>
    <property type="match status" value="1"/>
</dbReference>
<dbReference type="PANTHER" id="PTHR13914:SF0">
    <property type="entry name" value="PROLINE DEHYDROGENASE 1, MITOCHONDRIAL"/>
    <property type="match status" value="1"/>
</dbReference>
<dbReference type="GO" id="GO:0010133">
    <property type="term" value="P:L-proline catabolic process to L-glutamate"/>
    <property type="evidence" value="ECO:0007669"/>
    <property type="project" value="TreeGrafter"/>
</dbReference>
<dbReference type="InterPro" id="IPR011992">
    <property type="entry name" value="EF-hand-dom_pair"/>
</dbReference>
<dbReference type="InterPro" id="IPR002872">
    <property type="entry name" value="Proline_DH_dom"/>
</dbReference>
<comment type="catalytic activity">
    <reaction evidence="5">
        <text>L-proline + a quinone = (S)-1-pyrroline-5-carboxylate + a quinol + H(+)</text>
        <dbReference type="Rhea" id="RHEA:23784"/>
        <dbReference type="ChEBI" id="CHEBI:15378"/>
        <dbReference type="ChEBI" id="CHEBI:17388"/>
        <dbReference type="ChEBI" id="CHEBI:24646"/>
        <dbReference type="ChEBI" id="CHEBI:60039"/>
        <dbReference type="ChEBI" id="CHEBI:132124"/>
        <dbReference type="EC" id="1.5.5.2"/>
    </reaction>
</comment>
<dbReference type="InterPro" id="IPR029041">
    <property type="entry name" value="FAD-linked_oxidoreductase-like"/>
</dbReference>